<evidence type="ECO:0000259" key="18">
    <source>
        <dbReference type="PROSITE" id="PS51196"/>
    </source>
</evidence>
<dbReference type="PROSITE" id="PS01312">
    <property type="entry name" value="SECA"/>
    <property type="match status" value="1"/>
</dbReference>
<comment type="subunit">
    <text evidence="15">Monomer and homodimer. Part of the essential Sec protein translocation apparatus which comprises SecA, SecYEG and auxiliary proteins SecDF-YajC and YidC.</text>
</comment>
<protein>
    <recommendedName>
        <fullName evidence="15 16">Protein translocase subunit SecA</fullName>
        <ecNumber evidence="15">7.4.2.8</ecNumber>
    </recommendedName>
</protein>
<dbReference type="InterPro" id="IPR027417">
    <property type="entry name" value="P-loop_NTPase"/>
</dbReference>
<dbReference type="NCBIfam" id="TIGR00963">
    <property type="entry name" value="secA"/>
    <property type="match status" value="1"/>
</dbReference>
<keyword evidence="12 15" id="KW-1278">Translocase</keyword>
<dbReference type="InterPro" id="IPR020937">
    <property type="entry name" value="SecA_CS"/>
</dbReference>
<gene>
    <name evidence="15" type="primary">secA</name>
    <name evidence="19" type="ORF">AYJ54_08645</name>
</gene>
<keyword evidence="4 15" id="KW-1003">Cell membrane</keyword>
<proteinExistence type="inferred from homology"/>
<dbReference type="FunFam" id="1.10.3060.10:FF:000003">
    <property type="entry name" value="Protein translocase subunit SecA"/>
    <property type="match status" value="1"/>
</dbReference>
<dbReference type="CDD" id="cd18803">
    <property type="entry name" value="SF2_C_secA"/>
    <property type="match status" value="1"/>
</dbReference>
<dbReference type="PANTHER" id="PTHR30612:SF0">
    <property type="entry name" value="CHLOROPLAST PROTEIN-TRANSPORTING ATPASE"/>
    <property type="match status" value="1"/>
</dbReference>
<keyword evidence="11 15" id="KW-0653">Protein transport</keyword>
<comment type="subcellular location">
    <subcellularLocation>
        <location evidence="15">Cell membrane</location>
        <topology evidence="15">Peripheral membrane protein</topology>
        <orientation evidence="15">Cytoplasmic side</orientation>
    </subcellularLocation>
    <subcellularLocation>
        <location evidence="15">Cytoplasm</location>
    </subcellularLocation>
    <text evidence="15">Distribution is 50-50.</text>
</comment>
<dbReference type="PROSITE" id="PS51192">
    <property type="entry name" value="HELICASE_ATP_BIND_1"/>
    <property type="match status" value="1"/>
</dbReference>
<evidence type="ECO:0000313" key="19">
    <source>
        <dbReference type="EMBL" id="OAF11473.1"/>
    </source>
</evidence>
<dbReference type="RefSeq" id="WP_063699333.1">
    <property type="nucleotide sequence ID" value="NZ_LUUB01000048.1"/>
</dbReference>
<dbReference type="Gene3D" id="3.40.50.300">
    <property type="entry name" value="P-loop containing nucleotide triphosphate hydrolases"/>
    <property type="match status" value="2"/>
</dbReference>
<evidence type="ECO:0000256" key="15">
    <source>
        <dbReference type="HAMAP-Rule" id="MF_01382"/>
    </source>
</evidence>
<accession>A0A176YX60</accession>
<dbReference type="EC" id="7.4.2.8" evidence="15"/>
<organism evidence="19 20">
    <name type="scientific">Bradyrhizobium centrolobii</name>
    <dbReference type="NCBI Taxonomy" id="1505087"/>
    <lineage>
        <taxon>Bacteria</taxon>
        <taxon>Pseudomonadati</taxon>
        <taxon>Pseudomonadota</taxon>
        <taxon>Alphaproteobacteria</taxon>
        <taxon>Hyphomicrobiales</taxon>
        <taxon>Nitrobacteraceae</taxon>
        <taxon>Bradyrhizobium</taxon>
    </lineage>
</organism>
<dbReference type="FunFam" id="3.40.50.300:FF:001790">
    <property type="entry name" value="Protein translocase subunit SecA"/>
    <property type="match status" value="1"/>
</dbReference>
<dbReference type="Pfam" id="PF21090">
    <property type="entry name" value="P-loop_SecA"/>
    <property type="match status" value="1"/>
</dbReference>
<keyword evidence="5 15" id="KW-0963">Cytoplasm</keyword>
<evidence type="ECO:0000256" key="14">
    <source>
        <dbReference type="ARBA" id="ARBA00023136"/>
    </source>
</evidence>
<dbReference type="InterPro" id="IPR011116">
    <property type="entry name" value="SecA_Wing/Scaffold"/>
</dbReference>
<keyword evidence="20" id="KW-1185">Reference proteome</keyword>
<dbReference type="NCBIfam" id="NF009538">
    <property type="entry name" value="PRK12904.1"/>
    <property type="match status" value="1"/>
</dbReference>
<comment type="catalytic activity">
    <reaction evidence="15">
        <text>ATP + H2O + cellular proteinSide 1 = ADP + phosphate + cellular proteinSide 2.</text>
        <dbReference type="EC" id="7.4.2.8"/>
    </reaction>
</comment>
<dbReference type="SMART" id="SM00958">
    <property type="entry name" value="SecA_PP_bind"/>
    <property type="match status" value="1"/>
</dbReference>
<dbReference type="GO" id="GO:0008564">
    <property type="term" value="F:protein-exporting ATPase activity"/>
    <property type="evidence" value="ECO:0007669"/>
    <property type="project" value="UniProtKB-EC"/>
</dbReference>
<keyword evidence="7" id="KW-0479">Metal-binding</keyword>
<comment type="cofactor">
    <cofactor evidence="1">
        <name>Zn(2+)</name>
        <dbReference type="ChEBI" id="CHEBI:29105"/>
    </cofactor>
</comment>
<feature type="binding site" evidence="15">
    <location>
        <position position="525"/>
    </location>
    <ligand>
        <name>ATP</name>
        <dbReference type="ChEBI" id="CHEBI:30616"/>
    </ligand>
</feature>
<comment type="caution">
    <text evidence="19">The sequence shown here is derived from an EMBL/GenBank/DDBJ whole genome shotgun (WGS) entry which is preliminary data.</text>
</comment>
<dbReference type="GO" id="GO:0043952">
    <property type="term" value="P:protein transport by the Sec complex"/>
    <property type="evidence" value="ECO:0007669"/>
    <property type="project" value="TreeGrafter"/>
</dbReference>
<evidence type="ECO:0000259" key="17">
    <source>
        <dbReference type="PROSITE" id="PS51192"/>
    </source>
</evidence>
<name>A0A176YX60_9BRAD</name>
<dbReference type="AlphaFoldDB" id="A0A176YX60"/>
<dbReference type="GO" id="GO:0017038">
    <property type="term" value="P:protein import"/>
    <property type="evidence" value="ECO:0007669"/>
    <property type="project" value="InterPro"/>
</dbReference>
<keyword evidence="8 15" id="KW-0547">Nucleotide-binding</keyword>
<evidence type="ECO:0000256" key="10">
    <source>
        <dbReference type="ARBA" id="ARBA00022840"/>
    </source>
</evidence>
<dbReference type="STRING" id="1505087.AYJ54_08645"/>
<evidence type="ECO:0000256" key="8">
    <source>
        <dbReference type="ARBA" id="ARBA00022741"/>
    </source>
</evidence>
<feature type="domain" description="Helicase ATP-binding" evidence="17">
    <location>
        <begin position="89"/>
        <end position="247"/>
    </location>
</feature>
<dbReference type="PROSITE" id="PS51196">
    <property type="entry name" value="SECA_MOTOR_DEAD"/>
    <property type="match status" value="1"/>
</dbReference>
<keyword evidence="14 15" id="KW-0472">Membrane</keyword>
<dbReference type="Pfam" id="PF07516">
    <property type="entry name" value="SecA_SW"/>
    <property type="match status" value="1"/>
</dbReference>
<evidence type="ECO:0000313" key="20">
    <source>
        <dbReference type="Proteomes" id="UP000076959"/>
    </source>
</evidence>
<sequence>MIGALARKFFGSANDRRVKGYQSRVNAINALEPEVSNLSDEALKARTAEFKQQLAEGKTLDDLLVPAFATVREAAKRTLGQRHFDVQLIGGMVLHEGDIAEMKTGEGKTLVATLAVYLNALAGKGVHVVTVNDYLARRDSGWMGQIYGFLGMTTGVIVHGLDDAERKAAYACDITYGTNNEYGFDYLRDNMKYRLEDMVQRPHYFAIVDEVDSILIDEARTPLIISGPLDDRSDFYNTIDTFMPQLGKVTDFEVDEKQRTVTLTEGGMEKIETLLRDAGQLKGESLYDVENVSVVHHVNQALRAHSLFTRDKDYIVRDGEVVIIDEFTGRMMPGRRYSEGLHQALEAKEHVAVQPENQTLASITFQNYFRMYEKLAGMTGTAATEADELFDIYKLEVVEIPTNLPVARLDEDDEVYRTHKEKYGAILAEIERANARLQPVLVGTASIEKSEVLAEFLKQNGYKQIDFGKEHALDKLYAAARAGKPAKLFAVLNARFHEQEAYIVAEAGVPGAITIATNMAGRGTDIKLGGSLDMRVQQETAGITDEAEKASRIEQIKADIEHFRDIVLKAEETIEIEPAKGSKPAKTVTKPGGLYIIGSERHESRRIDNQLRGRSGRQGDPGRSKFFLSLEDDLMRIFGSDRLDSMLQRLGLKEGEAIIHPWINKALEKAQQKVEARNFDIRKNLLKFDNVQNDQRKVIFDQRVELMKDESVAETVADMRHAFIDDLVAKHVPEHAYAEQWDVAGLKEELKRVLDLDLPVDDWAKEEGIADEELLNRIETRADEHMAAKVAQWGPDVMRYVEKTILLQTLDHLWREHLIMLDHLRQVIGLRGYGQRDPLQEYKTEAFNLFQEMSAHLREAVTAQLMRVEIIPPEQEAPILPAMEAHKLNPDTGEDEMAFANVTLAPQSHAVAAAQRDPKNPASWGKIGRNEDCPCGSGKKYKHCHGRYA</sequence>
<evidence type="ECO:0000256" key="4">
    <source>
        <dbReference type="ARBA" id="ARBA00022475"/>
    </source>
</evidence>
<feature type="binding site" evidence="15">
    <location>
        <position position="87"/>
    </location>
    <ligand>
        <name>ATP</name>
        <dbReference type="ChEBI" id="CHEBI:30616"/>
    </ligand>
</feature>
<dbReference type="InterPro" id="IPR011115">
    <property type="entry name" value="SecA_DEAD"/>
</dbReference>
<keyword evidence="13 15" id="KW-0811">Translocation</keyword>
<dbReference type="FunFam" id="3.40.50.300:FF:000334">
    <property type="entry name" value="Protein translocase subunit SecA"/>
    <property type="match status" value="1"/>
</dbReference>
<evidence type="ECO:0000256" key="1">
    <source>
        <dbReference type="ARBA" id="ARBA00001947"/>
    </source>
</evidence>
<dbReference type="GO" id="GO:0046872">
    <property type="term" value="F:metal ion binding"/>
    <property type="evidence" value="ECO:0007669"/>
    <property type="project" value="UniProtKB-KW"/>
</dbReference>
<dbReference type="GO" id="GO:0005524">
    <property type="term" value="F:ATP binding"/>
    <property type="evidence" value="ECO:0007669"/>
    <property type="project" value="UniProtKB-UniRule"/>
</dbReference>
<feature type="domain" description="SecA family profile" evidence="18">
    <location>
        <begin position="3"/>
        <end position="659"/>
    </location>
</feature>
<dbReference type="SMART" id="SM00957">
    <property type="entry name" value="SecA_DEAD"/>
    <property type="match status" value="1"/>
</dbReference>
<keyword evidence="6" id="KW-0997">Cell inner membrane</keyword>
<dbReference type="GO" id="GO:0006605">
    <property type="term" value="P:protein targeting"/>
    <property type="evidence" value="ECO:0007669"/>
    <property type="project" value="UniProtKB-UniRule"/>
</dbReference>
<dbReference type="OrthoDB" id="9805579at2"/>
<evidence type="ECO:0000256" key="7">
    <source>
        <dbReference type="ARBA" id="ARBA00022723"/>
    </source>
</evidence>
<evidence type="ECO:0000256" key="16">
    <source>
        <dbReference type="RuleBase" id="RU003874"/>
    </source>
</evidence>
<dbReference type="InterPro" id="IPR000185">
    <property type="entry name" value="SecA"/>
</dbReference>
<evidence type="ECO:0000256" key="12">
    <source>
        <dbReference type="ARBA" id="ARBA00022967"/>
    </source>
</evidence>
<dbReference type="PRINTS" id="PR00906">
    <property type="entry name" value="SECA"/>
</dbReference>
<evidence type="ECO:0000256" key="6">
    <source>
        <dbReference type="ARBA" id="ARBA00022519"/>
    </source>
</evidence>
<keyword evidence="3 15" id="KW-0813">Transport</keyword>
<dbReference type="SUPFAM" id="SSF81767">
    <property type="entry name" value="Pre-protein crosslinking domain of SecA"/>
    <property type="match status" value="1"/>
</dbReference>
<comment type="similarity">
    <text evidence="2 15 16">Belongs to the SecA family.</text>
</comment>
<dbReference type="Gene3D" id="1.10.3060.10">
    <property type="entry name" value="Helical scaffold and wing domains of SecA"/>
    <property type="match status" value="1"/>
</dbReference>
<dbReference type="InterPro" id="IPR036266">
    <property type="entry name" value="SecA_Wing/Scaffold_sf"/>
</dbReference>
<dbReference type="EMBL" id="LUUB01000048">
    <property type="protein sequence ID" value="OAF11473.1"/>
    <property type="molecule type" value="Genomic_DNA"/>
</dbReference>
<dbReference type="GO" id="GO:0065002">
    <property type="term" value="P:intracellular protein transmembrane transport"/>
    <property type="evidence" value="ECO:0007669"/>
    <property type="project" value="UniProtKB-UniRule"/>
</dbReference>
<dbReference type="Pfam" id="PF02810">
    <property type="entry name" value="SEC-C"/>
    <property type="match status" value="1"/>
</dbReference>
<dbReference type="GO" id="GO:0005886">
    <property type="term" value="C:plasma membrane"/>
    <property type="evidence" value="ECO:0007669"/>
    <property type="project" value="UniProtKB-SubCell"/>
</dbReference>
<dbReference type="GO" id="GO:0031522">
    <property type="term" value="C:cell envelope Sec protein transport complex"/>
    <property type="evidence" value="ECO:0007669"/>
    <property type="project" value="TreeGrafter"/>
</dbReference>
<dbReference type="InterPro" id="IPR014018">
    <property type="entry name" value="SecA_motor_DEAD"/>
</dbReference>
<feature type="binding site" evidence="15">
    <location>
        <begin position="105"/>
        <end position="109"/>
    </location>
    <ligand>
        <name>ATP</name>
        <dbReference type="ChEBI" id="CHEBI:30616"/>
    </ligand>
</feature>
<dbReference type="Proteomes" id="UP000076959">
    <property type="component" value="Unassembled WGS sequence"/>
</dbReference>
<keyword evidence="9" id="KW-0862">Zinc</keyword>
<keyword evidence="10 15" id="KW-0067">ATP-binding</keyword>
<dbReference type="InterPro" id="IPR036670">
    <property type="entry name" value="SecA_X-link_sf"/>
</dbReference>
<reference evidence="19 20" key="1">
    <citation type="submission" date="2016-03" db="EMBL/GenBank/DDBJ databases">
        <title>Draft Genome Sequence of the Strain BR 10245 (Bradyrhizobium sp.) isolated from nodules of Centrolobium paraense.</title>
        <authorList>
            <person name="Simoes-Araujo J.L.Sr."/>
            <person name="Barauna A.C."/>
            <person name="Silva K."/>
            <person name="Zilli J.E."/>
        </authorList>
    </citation>
    <scope>NUCLEOTIDE SEQUENCE [LARGE SCALE GENOMIC DNA]</scope>
    <source>
        <strain evidence="19 20">BR 10245</strain>
    </source>
</reference>
<evidence type="ECO:0000256" key="9">
    <source>
        <dbReference type="ARBA" id="ARBA00022833"/>
    </source>
</evidence>
<dbReference type="SUPFAM" id="SSF52540">
    <property type="entry name" value="P-loop containing nucleoside triphosphate hydrolases"/>
    <property type="match status" value="2"/>
</dbReference>
<evidence type="ECO:0000256" key="2">
    <source>
        <dbReference type="ARBA" id="ARBA00007650"/>
    </source>
</evidence>
<dbReference type="InterPro" id="IPR004027">
    <property type="entry name" value="SEC_C_motif"/>
</dbReference>
<evidence type="ECO:0000256" key="3">
    <source>
        <dbReference type="ARBA" id="ARBA00022448"/>
    </source>
</evidence>
<evidence type="ECO:0000256" key="13">
    <source>
        <dbReference type="ARBA" id="ARBA00023010"/>
    </source>
</evidence>
<dbReference type="SUPFAM" id="SSF81886">
    <property type="entry name" value="Helical scaffold and wing domains of SecA"/>
    <property type="match status" value="1"/>
</dbReference>
<dbReference type="InterPro" id="IPR011130">
    <property type="entry name" value="SecA_preprotein_X-link_dom"/>
</dbReference>
<dbReference type="InterPro" id="IPR044722">
    <property type="entry name" value="SecA_SF2_C"/>
</dbReference>
<evidence type="ECO:0000256" key="11">
    <source>
        <dbReference type="ARBA" id="ARBA00022927"/>
    </source>
</evidence>
<dbReference type="FunFam" id="3.90.1440.10:FF:000001">
    <property type="entry name" value="Preprotein translocase subunit SecA"/>
    <property type="match status" value="1"/>
</dbReference>
<comment type="function">
    <text evidence="15">Part of the Sec protein translocase complex. Interacts with the SecYEG preprotein conducting channel. Has a central role in coupling the hydrolysis of ATP to the transfer of proteins into and across the cell membrane, serving both as a receptor for the preprotein-SecB complex and as an ATP-driven molecular motor driving the stepwise translocation of polypeptide chains across the membrane.</text>
</comment>
<dbReference type="GO" id="GO:0005829">
    <property type="term" value="C:cytosol"/>
    <property type="evidence" value="ECO:0007669"/>
    <property type="project" value="TreeGrafter"/>
</dbReference>
<dbReference type="HAMAP" id="MF_01382">
    <property type="entry name" value="SecA"/>
    <property type="match status" value="1"/>
</dbReference>
<dbReference type="Pfam" id="PF07517">
    <property type="entry name" value="SecA_DEAD"/>
    <property type="match status" value="1"/>
</dbReference>
<dbReference type="InterPro" id="IPR014001">
    <property type="entry name" value="Helicase_ATP-bd"/>
</dbReference>
<dbReference type="CDD" id="cd17928">
    <property type="entry name" value="DEXDc_SecA"/>
    <property type="match status" value="1"/>
</dbReference>
<dbReference type="Gene3D" id="3.90.1440.10">
    <property type="entry name" value="SecA, preprotein cross-linking domain"/>
    <property type="match status" value="1"/>
</dbReference>
<evidence type="ECO:0000256" key="5">
    <source>
        <dbReference type="ARBA" id="ARBA00022490"/>
    </source>
</evidence>
<dbReference type="PANTHER" id="PTHR30612">
    <property type="entry name" value="SECA INNER MEMBRANE COMPONENT OF SEC PROTEIN SECRETION SYSTEM"/>
    <property type="match status" value="1"/>
</dbReference>
<dbReference type="Pfam" id="PF01043">
    <property type="entry name" value="SecA_PP_bind"/>
    <property type="match status" value="1"/>
</dbReference>